<dbReference type="EMBL" id="CAJNON010000022">
    <property type="protein sequence ID" value="CAF0800531.1"/>
    <property type="molecule type" value="Genomic_DNA"/>
</dbReference>
<keyword evidence="1" id="KW-0175">Coiled coil</keyword>
<organism evidence="2 3">
    <name type="scientific">Adineta steineri</name>
    <dbReference type="NCBI Taxonomy" id="433720"/>
    <lineage>
        <taxon>Eukaryota</taxon>
        <taxon>Metazoa</taxon>
        <taxon>Spiralia</taxon>
        <taxon>Gnathifera</taxon>
        <taxon>Rotifera</taxon>
        <taxon>Eurotatoria</taxon>
        <taxon>Bdelloidea</taxon>
        <taxon>Adinetida</taxon>
        <taxon>Adinetidae</taxon>
        <taxon>Adineta</taxon>
    </lineage>
</organism>
<dbReference type="Proteomes" id="UP000663891">
    <property type="component" value="Unassembled WGS sequence"/>
</dbReference>
<protein>
    <submittedName>
        <fullName evidence="2">Uncharacterized protein</fullName>
    </submittedName>
</protein>
<name>A0A813STQ1_9BILA</name>
<comment type="caution">
    <text evidence="2">The sequence shown here is derived from an EMBL/GenBank/DDBJ whole genome shotgun (WGS) entry which is preliminary data.</text>
</comment>
<dbReference type="OrthoDB" id="10005065at2759"/>
<evidence type="ECO:0000313" key="2">
    <source>
        <dbReference type="EMBL" id="CAF0800531.1"/>
    </source>
</evidence>
<dbReference type="AlphaFoldDB" id="A0A813STQ1"/>
<accession>A0A813STQ1</accession>
<reference evidence="2" key="1">
    <citation type="submission" date="2021-02" db="EMBL/GenBank/DDBJ databases">
        <authorList>
            <person name="Nowell W R."/>
        </authorList>
    </citation>
    <scope>NUCLEOTIDE SEQUENCE</scope>
</reference>
<gene>
    <name evidence="2" type="ORF">VCS650_LOCUS3989</name>
</gene>
<feature type="coiled-coil region" evidence="1">
    <location>
        <begin position="474"/>
        <end position="501"/>
    </location>
</feature>
<evidence type="ECO:0000256" key="1">
    <source>
        <dbReference type="SAM" id="Coils"/>
    </source>
</evidence>
<sequence length="662" mass="77296">MATITKNFPLLNEIDDELNLNNIDWNKNAFQTLLTSNLPMTTIFYYAIDVGLRRLENSLYEPYWDVTADALNDLSDFLFNTPMTDDINSYLYEAKCQLLMYASIATIKLHIIRRLSINEAKMSCATMCLLLLEQSKSYETPSNKTEYSSCIRSMRFRYLKRILIIGQWLPTLSKIRFNEIYSNYERYIETMIDQLFPTVSLRDKINGFIENCLLSDDTAEDDGLDNDTTKNDFVFIQRFPKFNEKTIEKHSDLMHLGLVNTLNQLNNNNTRKLIHCVWILSCMIEADRVSLGSLSHCITREHFSIEPIDFEQKPIVIESLNERDLIVFLLLCAQQNVHVYGNDSTLHPYLLYSSSHLCTQNQKKWWQTAMEQKSSTDFVNQLAIIRLDDEKYKQYPPKMIILETAKVLFRTAQITYEQHSNRLASSYEQYAIQYLQTIKTILKKQDLNESCKIQELKQDKLFFFYPQKSIYENNDINKKLIKQLLEECDKLTRQCDEIKLLPAPEPPKISSPIKEEKGFYISNILSSTTIDKEEEEEEEQEEKQTLNNDSHIFVTSLPNNTYDVTDQIIEQISPPTIITMSSIEEPIQTPIPSLPPIVDMIFSHMNSVNQWINTFYVDNEGIQNDIHTIRDRLERLNRATSQMIFSNVKIFQSDSNTNNGHF</sequence>
<evidence type="ECO:0000313" key="3">
    <source>
        <dbReference type="Proteomes" id="UP000663891"/>
    </source>
</evidence>
<proteinExistence type="predicted"/>